<feature type="domain" description="Alpha-L-rhamnosidase concanavalin-like" evidence="1">
    <location>
        <begin position="81"/>
        <end position="153"/>
    </location>
</feature>
<organism evidence="4 5">
    <name type="scientific">Pontiella desulfatans</name>
    <dbReference type="NCBI Taxonomy" id="2750659"/>
    <lineage>
        <taxon>Bacteria</taxon>
        <taxon>Pseudomonadati</taxon>
        <taxon>Kiritimatiellota</taxon>
        <taxon>Kiritimatiellia</taxon>
        <taxon>Kiritimatiellales</taxon>
        <taxon>Pontiellaceae</taxon>
        <taxon>Pontiella</taxon>
    </lineage>
</organism>
<feature type="domain" description="Alpha-L-rhamnosidase six-hairpin glycosidase" evidence="2">
    <location>
        <begin position="186"/>
        <end position="493"/>
    </location>
</feature>
<feature type="domain" description="Alpha-L-rhamnosidase C-terminal" evidence="3">
    <location>
        <begin position="530"/>
        <end position="590"/>
    </location>
</feature>
<sequence>MAFWDWMTLDYEDSDWEKATVLKRTVGWPSPQKNERPGHLVPPWTTLVERDIPYLMEGHIAAGSPVTPGVNVEGAGQCRVEIYDVGQVLYGRPSLEIEAPEGTVVDIMSVPYLLSGEIRKTIAASRYTDRLICSGERDQWTAFYEKPVRWLAVVFRTAAEDAVLHDVSISRSAYPFVEQGSVNIPSAPELEMIWHASAETIRVCTSDAYTDNYRERRQYAQTAYYACLGNYPVFGDTALQRRYLIQIAQEQLANGMMPAYAPRHGGDFMVILDSNCFWIRGLHQYLIHSGDEETVRALLPAARKLMELFAGYSNQDGLIDSPPYPYWLDHVVQDRRGANFCLNGHYLGAVEDFAAVLQFFGEDDAGAFAALGQRMRAGLTEFYVEDRSLFCDAMIDGVHSDLFSEHANAMALAMGIASPEQQKAIAEKLLAAGTGDFVKHDDGTIMVTPAMSYFLHKGLCEAGFIDESFALLEERFNPMLEEEHNGTLWEEWWLDATGRSGKRRPFPAGRSDAQTESAFPPALMTEYLLGIKAVSPGMQRVKLNYYASERILHRKGSVPTPRGLITVEWKADASSIQLNLTVPEETEVALDRAGLGRSDSRHMLVNGERTPFEGPYLKLSPGTYRVVVER</sequence>
<dbReference type="PANTHER" id="PTHR34987:SF4">
    <property type="entry name" value="ALPHA-L-RHAMNOSIDASE C-TERMINAL DOMAIN-CONTAINING PROTEIN"/>
    <property type="match status" value="1"/>
</dbReference>
<evidence type="ECO:0000259" key="2">
    <source>
        <dbReference type="Pfam" id="PF17389"/>
    </source>
</evidence>
<dbReference type="Gene3D" id="2.60.420.10">
    <property type="entry name" value="Maltose phosphorylase, domain 3"/>
    <property type="match status" value="1"/>
</dbReference>
<dbReference type="Gene3D" id="1.50.10.10">
    <property type="match status" value="1"/>
</dbReference>
<evidence type="ECO:0000259" key="3">
    <source>
        <dbReference type="Pfam" id="PF17390"/>
    </source>
</evidence>
<dbReference type="InterPro" id="IPR035396">
    <property type="entry name" value="Bac_rhamnosid6H"/>
</dbReference>
<name>A0A6C2UAI9_PONDE</name>
<proteinExistence type="predicted"/>
<dbReference type="Gene3D" id="2.60.120.260">
    <property type="entry name" value="Galactose-binding domain-like"/>
    <property type="match status" value="1"/>
</dbReference>
<evidence type="ECO:0000313" key="4">
    <source>
        <dbReference type="EMBL" id="VGO16394.1"/>
    </source>
</evidence>
<dbReference type="EMBL" id="CAAHFG010000003">
    <property type="protein sequence ID" value="VGO16394.1"/>
    <property type="molecule type" value="Genomic_DNA"/>
</dbReference>
<evidence type="ECO:0000313" key="5">
    <source>
        <dbReference type="Proteomes" id="UP000366872"/>
    </source>
</evidence>
<dbReference type="InterPro" id="IPR035398">
    <property type="entry name" value="Bac_rhamnosid_C"/>
</dbReference>
<keyword evidence="5" id="KW-1185">Reference proteome</keyword>
<protein>
    <submittedName>
        <fullName evidence="4">Uncharacterized protein</fullName>
    </submittedName>
</protein>
<dbReference type="PANTHER" id="PTHR34987">
    <property type="entry name" value="C, PUTATIVE (AFU_ORTHOLOGUE AFUA_3G02880)-RELATED"/>
    <property type="match status" value="1"/>
</dbReference>
<accession>A0A6C2UAI9</accession>
<dbReference type="AlphaFoldDB" id="A0A6C2UAI9"/>
<dbReference type="InterPro" id="IPR012341">
    <property type="entry name" value="6hp_glycosidase-like_sf"/>
</dbReference>
<dbReference type="GO" id="GO:0005975">
    <property type="term" value="P:carbohydrate metabolic process"/>
    <property type="evidence" value="ECO:0007669"/>
    <property type="project" value="InterPro"/>
</dbReference>
<dbReference type="Pfam" id="PF17389">
    <property type="entry name" value="Bac_rhamnosid6H"/>
    <property type="match status" value="1"/>
</dbReference>
<dbReference type="SUPFAM" id="SSF48208">
    <property type="entry name" value="Six-hairpin glycosidases"/>
    <property type="match status" value="1"/>
</dbReference>
<dbReference type="Pfam" id="PF17390">
    <property type="entry name" value="Bac_rhamnosid_C"/>
    <property type="match status" value="1"/>
</dbReference>
<dbReference type="InterPro" id="IPR008902">
    <property type="entry name" value="Rhamnosid_concanavalin"/>
</dbReference>
<dbReference type="Proteomes" id="UP000366872">
    <property type="component" value="Unassembled WGS sequence"/>
</dbReference>
<reference evidence="4 5" key="1">
    <citation type="submission" date="2019-04" db="EMBL/GenBank/DDBJ databases">
        <authorList>
            <person name="Van Vliet M D."/>
        </authorList>
    </citation>
    <scope>NUCLEOTIDE SEQUENCE [LARGE SCALE GENOMIC DNA]</scope>
    <source>
        <strain evidence="4 5">F1</strain>
    </source>
</reference>
<dbReference type="InterPro" id="IPR008928">
    <property type="entry name" value="6-hairpin_glycosidase_sf"/>
</dbReference>
<dbReference type="Pfam" id="PF05592">
    <property type="entry name" value="Bac_rhamnosid"/>
    <property type="match status" value="1"/>
</dbReference>
<gene>
    <name evidence="4" type="ORF">PDESU_04985</name>
</gene>
<evidence type="ECO:0000259" key="1">
    <source>
        <dbReference type="Pfam" id="PF05592"/>
    </source>
</evidence>